<evidence type="ECO:0000256" key="1">
    <source>
        <dbReference type="SAM" id="MobiDB-lite"/>
    </source>
</evidence>
<reference evidence="3" key="1">
    <citation type="submission" date="2025-08" db="UniProtKB">
        <authorList>
            <consortium name="RefSeq"/>
        </authorList>
    </citation>
    <scope>IDENTIFICATION</scope>
    <source>
        <tissue evidence="3">Whole insect</tissue>
    </source>
</reference>
<protein>
    <submittedName>
        <fullName evidence="3">PiggyBac transposable element-derived protein 4-like</fullName>
    </submittedName>
</protein>
<organism evidence="3">
    <name type="scientific">Diabrotica virgifera virgifera</name>
    <name type="common">western corn rootworm</name>
    <dbReference type="NCBI Taxonomy" id="50390"/>
    <lineage>
        <taxon>Eukaryota</taxon>
        <taxon>Metazoa</taxon>
        <taxon>Ecdysozoa</taxon>
        <taxon>Arthropoda</taxon>
        <taxon>Hexapoda</taxon>
        <taxon>Insecta</taxon>
        <taxon>Pterygota</taxon>
        <taxon>Neoptera</taxon>
        <taxon>Endopterygota</taxon>
        <taxon>Coleoptera</taxon>
        <taxon>Polyphaga</taxon>
        <taxon>Cucujiformia</taxon>
        <taxon>Chrysomeloidea</taxon>
        <taxon>Chrysomelidae</taxon>
        <taxon>Galerucinae</taxon>
        <taxon>Diabroticina</taxon>
        <taxon>Diabroticites</taxon>
        <taxon>Diabrotica</taxon>
    </lineage>
</organism>
<evidence type="ECO:0000259" key="2">
    <source>
        <dbReference type="Pfam" id="PF13843"/>
    </source>
</evidence>
<dbReference type="PANTHER" id="PTHR46599">
    <property type="entry name" value="PIGGYBAC TRANSPOSABLE ELEMENT-DERIVED PROTEIN 4"/>
    <property type="match status" value="1"/>
</dbReference>
<feature type="compositionally biased region" description="Acidic residues" evidence="1">
    <location>
        <begin position="32"/>
        <end position="41"/>
    </location>
</feature>
<feature type="domain" description="PiggyBac transposable element-derived protein" evidence="2">
    <location>
        <begin position="100"/>
        <end position="475"/>
    </location>
</feature>
<gene>
    <name evidence="3" type="primary">LOC114330341</name>
</gene>
<dbReference type="InterPro" id="IPR029526">
    <property type="entry name" value="PGBD"/>
</dbReference>
<dbReference type="AlphaFoldDB" id="A0A6P7FHC1"/>
<dbReference type="Pfam" id="PF13843">
    <property type="entry name" value="DDE_Tnp_1_7"/>
    <property type="match status" value="1"/>
</dbReference>
<dbReference type="RefSeq" id="XP_028135469.1">
    <property type="nucleotide sequence ID" value="XM_028279668.1"/>
</dbReference>
<evidence type="ECO:0000313" key="3">
    <source>
        <dbReference type="RefSeq" id="XP_028135469.1"/>
    </source>
</evidence>
<dbReference type="PANTHER" id="PTHR46599:SF3">
    <property type="entry name" value="PIGGYBAC TRANSPOSABLE ELEMENT-DERIVED PROTEIN 4"/>
    <property type="match status" value="1"/>
</dbReference>
<dbReference type="InParanoid" id="A0A6P7FHC1"/>
<sequence>MSKRKYTQEELEAVVVSDISDDSDKDTNITENEVDSDSSEDEILLEEIFESDDSAEDVAITADIDFWEPWEDNQQRFESFPFTKDVGYCPPTLNKPTSELDFFQLFFTDELLQAIVDETNRNAQEKVVMNTPLTRRSIWASWKPVALEEFKAFLGVVINMGLNPKCELGDYFSSSWIDHQPFFKDVFAKQRFFQIFWNLNISSPQNNTLGERSRSSKVKNVLCYLESAYTKYYSPGKHVAVNESTIGSKGRVSFRCYNEDKPTKWGIKLYMLVDSTNGYVFNLEPDFGNQTAELLIRPYLPATARVVVHLAQKLVDATSACGYHIFTDSHYTSPLLAQELQKMKIHLTGSVMGNRRGLPDTMKTVSTSKMQKSEVCCLHNRYLSALAWKDKTVNLMLSSLYDNSVQDMTRRYKRADGRWIEETIQKPTVICEYNKFMRGVDIVDYSTSDAFSGKSSRWWRKVFFCLLDVTMNNAFILYRSEKNGTNYRSRNFRKKLVLQLIGDFRSKAKRRIININNNVRLDGNFHAIFLRKSNSDCKVCSDRTKPGGRKTTVYFCKTCPECPALHPGNCFEKYHTLQDYN</sequence>
<proteinExistence type="predicted"/>
<feature type="region of interest" description="Disordered" evidence="1">
    <location>
        <begin position="15"/>
        <end position="41"/>
    </location>
</feature>
<accession>A0A6P7FHC1</accession>
<name>A0A6P7FHC1_DIAVI</name>